<evidence type="ECO:0000256" key="2">
    <source>
        <dbReference type="SAM" id="SignalP"/>
    </source>
</evidence>
<dbReference type="Proteomes" id="UP000001819">
    <property type="component" value="Chromosome X"/>
</dbReference>
<feature type="region of interest" description="Disordered" evidence="1">
    <location>
        <begin position="347"/>
        <end position="376"/>
    </location>
</feature>
<feature type="region of interest" description="Disordered" evidence="1">
    <location>
        <begin position="416"/>
        <end position="444"/>
    </location>
</feature>
<feature type="compositionally biased region" description="Basic and acidic residues" evidence="1">
    <location>
        <begin position="234"/>
        <end position="247"/>
    </location>
</feature>
<feature type="chain" id="PRO_5026295052" evidence="2">
    <location>
        <begin position="35"/>
        <end position="1227"/>
    </location>
</feature>
<feature type="compositionally biased region" description="Basic and acidic residues" evidence="1">
    <location>
        <begin position="363"/>
        <end position="376"/>
    </location>
</feature>
<dbReference type="AlphaFoldDB" id="A0A6I8W6H4"/>
<feature type="region of interest" description="Disordered" evidence="1">
    <location>
        <begin position="290"/>
        <end position="335"/>
    </location>
</feature>
<feature type="compositionally biased region" description="Polar residues" evidence="1">
    <location>
        <begin position="953"/>
        <end position="966"/>
    </location>
</feature>
<gene>
    <name evidence="4" type="primary">LOC6903955</name>
</gene>
<feature type="signal peptide" evidence="2">
    <location>
        <begin position="1"/>
        <end position="34"/>
    </location>
</feature>
<feature type="compositionally biased region" description="Polar residues" evidence="1">
    <location>
        <begin position="541"/>
        <end position="565"/>
    </location>
</feature>
<feature type="compositionally biased region" description="Basic residues" evidence="1">
    <location>
        <begin position="765"/>
        <end position="794"/>
    </location>
</feature>
<dbReference type="KEGG" id="dpo:6903955"/>
<feature type="region of interest" description="Disordered" evidence="1">
    <location>
        <begin position="752"/>
        <end position="857"/>
    </location>
</feature>
<name>A0A6I8W6H4_DROPS</name>
<organism evidence="3 4">
    <name type="scientific">Drosophila pseudoobscura pseudoobscura</name>
    <name type="common">Fruit fly</name>
    <dbReference type="NCBI Taxonomy" id="46245"/>
    <lineage>
        <taxon>Eukaryota</taxon>
        <taxon>Metazoa</taxon>
        <taxon>Ecdysozoa</taxon>
        <taxon>Arthropoda</taxon>
        <taxon>Hexapoda</taxon>
        <taxon>Insecta</taxon>
        <taxon>Pterygota</taxon>
        <taxon>Neoptera</taxon>
        <taxon>Endopterygota</taxon>
        <taxon>Diptera</taxon>
        <taxon>Brachycera</taxon>
        <taxon>Muscomorpha</taxon>
        <taxon>Ephydroidea</taxon>
        <taxon>Drosophilidae</taxon>
        <taxon>Drosophila</taxon>
        <taxon>Sophophora</taxon>
    </lineage>
</organism>
<feature type="region of interest" description="Disordered" evidence="1">
    <location>
        <begin position="229"/>
        <end position="250"/>
    </location>
</feature>
<sequence length="1227" mass="138546">MAMAAMAAMAAKERRPHHLPLVLVLALSVALDLALPAGGAGNDVISSTKAESEHGLMQLDQDIEDAADTSDQSRQPRPHKNIDYDAYANDFNFQEEASIPEDIFDQHDGDIEVTDSQLHYAPAALASPAATDATAGDDDEARDAEDAIEAVWSDVDGSPLWYEDQNEDEENDASEAADIILESQWPTTKNCTAYLDAKEMFIKYQNGNSKKKFAEQKQNKGNYIYKLVNNKESQPPKRLPDENEGAAKEAVAGTESAVKFVFAKEAVTESSQDNANFDRKSLRYTRFKKMHEQENQQPKKQHEEQDPKPQDRQEQAHGPDRAKWQGGEMGERRGREEQLFDSIEILNERKFNKPPGQLTLEPELDKEQEKHNRDNKKGKEIVKIVREDEEAIGDIENNFDNDKILEDEGIQFSIDIDESSQKPPPVPTTSTKITPTAGRETGKDCEATMSPTIAMIGRKEKRGFFRMYRPDIMAKYFEKFEELDNARENVKTSADDDDILGSPVGELHYFDNGGKHQKQPAEKGLMMDPTQVPLRASYLSSSFGLPENGKQQHPESSFADDQTSEQPPPLEPQQDSLGSLELKRSQSETYMESALQPFQETVPTTTITPTSSTPSSAFERFKALRRSHQKTGHKSHKKRYKDYLKRHHQPEPGTVKQPPPPSLAPRHVQKLLHEQVRERERSLSAPIFALGMRPRSSLSTDKPFYEGRVHYYDHPRLGMEQDQEQQQTTEMERLIAHDNDNWYRRISPVLRNGIKGGQGEQHPYQQKHQHYQSVKGHHQHHHHQHQYQHHHHNNHNNQNNQNRQNHHQHSYQKPGQLRQRLSSPYQRKAPAASWAGSVEGSPSSSLPTPPLPPPTQQLGHQITELEHLERYYAKWPHLARVQFQLYDEQRKSQQHPQLYGDYEDDYETAAELEEAQEEQGEEANLPPYIKKYNRRNKQLLNLLEGTLPPPSNPSGNSVWSGSVSKAGTPVTTPVRLDDEYLKQKRRRYHQQHHFEDLFAEQRNGFIATESQETTTITAPTSVTEETSATLAELPSNQLPDDDGYVHIDGNRQKTRLTASVDFWQKEMANKAPRPRPSFTPQSAVTTPKPALFKLPSYPAIASSFLGAPRSRSRSTQFVANVAGRGQSSSLPHHDTSNKIGDGAKGTGEGVAEAAASPLNSFAYHRVVDGIGGNSVLSSGVGTSGANSHKQSRLPFVAITDRRLETMVSKRTLAERHKDFEQNHFPMP</sequence>
<feature type="region of interest" description="Disordered" evidence="1">
    <location>
        <begin position="947"/>
        <end position="966"/>
    </location>
</feature>
<reference evidence="4" key="1">
    <citation type="submission" date="2025-08" db="UniProtKB">
        <authorList>
            <consortium name="RefSeq"/>
        </authorList>
    </citation>
    <scope>IDENTIFICATION</scope>
    <source>
        <strain evidence="4">MV-25-SWS-2005</strain>
        <tissue evidence="4">Whole body</tissue>
    </source>
</reference>
<evidence type="ECO:0000313" key="3">
    <source>
        <dbReference type="Proteomes" id="UP000001819"/>
    </source>
</evidence>
<accession>A0A6I8W6H4</accession>
<protein>
    <submittedName>
        <fullName evidence="4">Uncharacterized protein</fullName>
    </submittedName>
</protein>
<feature type="compositionally biased region" description="Low complexity" evidence="1">
    <location>
        <begin position="601"/>
        <end position="616"/>
    </location>
</feature>
<dbReference type="FunCoup" id="A0A6I8W6H4">
    <property type="interactions" value="39"/>
</dbReference>
<dbReference type="InParanoid" id="A0A6I8W6H4"/>
<keyword evidence="2" id="KW-0732">Signal</keyword>
<keyword evidence="3" id="KW-1185">Reference proteome</keyword>
<dbReference type="RefSeq" id="XP_033238955.1">
    <property type="nucleotide sequence ID" value="XM_033383064.1"/>
</dbReference>
<evidence type="ECO:0000313" key="4">
    <source>
        <dbReference type="RefSeq" id="XP_033238955.1"/>
    </source>
</evidence>
<evidence type="ECO:0000256" key="1">
    <source>
        <dbReference type="SAM" id="MobiDB-lite"/>
    </source>
</evidence>
<feature type="region of interest" description="Disordered" evidence="1">
    <location>
        <begin position="541"/>
        <end position="616"/>
    </location>
</feature>
<feature type="compositionally biased region" description="Basic and acidic residues" evidence="1">
    <location>
        <begin position="300"/>
        <end position="335"/>
    </location>
</feature>
<proteinExistence type="predicted"/>